<keyword evidence="2" id="KW-1185">Reference proteome</keyword>
<accession>A0A8C0IR20</accession>
<reference evidence="1" key="2">
    <citation type="submission" date="2025-09" db="UniProtKB">
        <authorList>
            <consortium name="Ensembl"/>
        </authorList>
    </citation>
    <scope>IDENTIFICATION</scope>
</reference>
<dbReference type="InterPro" id="IPR036179">
    <property type="entry name" value="Ig-like_dom_sf"/>
</dbReference>
<dbReference type="InterPro" id="IPR013783">
    <property type="entry name" value="Ig-like_fold"/>
</dbReference>
<evidence type="ECO:0000313" key="1">
    <source>
        <dbReference type="Ensembl" id="ENSCABP00000014501.1"/>
    </source>
</evidence>
<organism evidence="1 2">
    <name type="scientific">Chelonoidis abingdonii</name>
    <name type="common">Abingdon island giant tortoise</name>
    <name type="synonym">Testudo abingdonii</name>
    <dbReference type="NCBI Taxonomy" id="106734"/>
    <lineage>
        <taxon>Eukaryota</taxon>
        <taxon>Metazoa</taxon>
        <taxon>Chordata</taxon>
        <taxon>Craniata</taxon>
        <taxon>Vertebrata</taxon>
        <taxon>Euteleostomi</taxon>
        <taxon>Archelosauria</taxon>
        <taxon>Testudinata</taxon>
        <taxon>Testudines</taxon>
        <taxon>Cryptodira</taxon>
        <taxon>Durocryptodira</taxon>
        <taxon>Testudinoidea</taxon>
        <taxon>Testudinidae</taxon>
        <taxon>Chelonoidis</taxon>
    </lineage>
</organism>
<dbReference type="GeneTree" id="ENSGT00960000188685"/>
<dbReference type="SUPFAM" id="SSF48726">
    <property type="entry name" value="Immunoglobulin"/>
    <property type="match status" value="1"/>
</dbReference>
<sequence length="163" mass="17801">WAISCALVSFPMHSSLCWHSSTRSLLRRWLYIFPLFPSCCGLTGLCALSSSQFPGRTPTVPGDTGTYRCRYLSLYGQPRWSESSDPVRLVVGVLVIRGPLTQSSDAATSGVRSQRVFREVEHNPLPPTSTGVWPGLWGSHPPFWGDMPGELHCPALAELGDGA</sequence>
<reference evidence="1" key="1">
    <citation type="submission" date="2025-08" db="UniProtKB">
        <authorList>
            <consortium name="Ensembl"/>
        </authorList>
    </citation>
    <scope>IDENTIFICATION</scope>
</reference>
<name>A0A8C0IR20_CHEAB</name>
<dbReference type="Proteomes" id="UP000694404">
    <property type="component" value="Unplaced"/>
</dbReference>
<protein>
    <submittedName>
        <fullName evidence="1">Uncharacterized protein</fullName>
    </submittedName>
</protein>
<evidence type="ECO:0000313" key="2">
    <source>
        <dbReference type="Proteomes" id="UP000694404"/>
    </source>
</evidence>
<dbReference type="Gene3D" id="2.60.40.10">
    <property type="entry name" value="Immunoglobulins"/>
    <property type="match status" value="1"/>
</dbReference>
<proteinExistence type="predicted"/>
<dbReference type="Ensembl" id="ENSCABT00000015891.1">
    <property type="protein sequence ID" value="ENSCABP00000014501.1"/>
    <property type="gene ID" value="ENSCABG00000010830.1"/>
</dbReference>
<dbReference type="AlphaFoldDB" id="A0A8C0IR20"/>